<dbReference type="SUPFAM" id="SSF51182">
    <property type="entry name" value="RmlC-like cupins"/>
    <property type="match status" value="1"/>
</dbReference>
<dbReference type="PROSITE" id="PS50943">
    <property type="entry name" value="HTH_CROC1"/>
    <property type="match status" value="1"/>
</dbReference>
<comment type="caution">
    <text evidence="3">The sequence shown here is derived from an EMBL/GenBank/DDBJ whole genome shotgun (WGS) entry which is preliminary data.</text>
</comment>
<dbReference type="Pfam" id="PF01381">
    <property type="entry name" value="HTH_3"/>
    <property type="match status" value="1"/>
</dbReference>
<dbReference type="PANTHER" id="PTHR46797:SF1">
    <property type="entry name" value="METHYLPHOSPHONATE SYNTHASE"/>
    <property type="match status" value="1"/>
</dbReference>
<dbReference type="GO" id="GO:0005829">
    <property type="term" value="C:cytosol"/>
    <property type="evidence" value="ECO:0007669"/>
    <property type="project" value="TreeGrafter"/>
</dbReference>
<accession>A0A4R8DR50</accession>
<dbReference type="InterPro" id="IPR010982">
    <property type="entry name" value="Lambda_DNA-bd_dom_sf"/>
</dbReference>
<dbReference type="RefSeq" id="WP_133992505.1">
    <property type="nucleotide sequence ID" value="NZ_SODV01000001.1"/>
</dbReference>
<dbReference type="InterPro" id="IPR001387">
    <property type="entry name" value="Cro/C1-type_HTH"/>
</dbReference>
<proteinExistence type="predicted"/>
<dbReference type="AlphaFoldDB" id="A0A4R8DR50"/>
<protein>
    <submittedName>
        <fullName evidence="3">XRE family transcriptional regulator</fullName>
    </submittedName>
</protein>
<keyword evidence="1" id="KW-0238">DNA-binding</keyword>
<dbReference type="Gene3D" id="2.60.120.10">
    <property type="entry name" value="Jelly Rolls"/>
    <property type="match status" value="1"/>
</dbReference>
<evidence type="ECO:0000259" key="2">
    <source>
        <dbReference type="PROSITE" id="PS50943"/>
    </source>
</evidence>
<dbReference type="SMART" id="SM00530">
    <property type="entry name" value="HTH_XRE"/>
    <property type="match status" value="1"/>
</dbReference>
<dbReference type="Proteomes" id="UP000294498">
    <property type="component" value="Unassembled WGS sequence"/>
</dbReference>
<reference evidence="3 4" key="1">
    <citation type="submission" date="2019-03" db="EMBL/GenBank/DDBJ databases">
        <title>Genomic Encyclopedia of Type Strains, Phase IV (KMG-IV): sequencing the most valuable type-strain genomes for metagenomic binning, comparative biology and taxonomic classification.</title>
        <authorList>
            <person name="Goeker M."/>
        </authorList>
    </citation>
    <scope>NUCLEOTIDE SEQUENCE [LARGE SCALE GENOMIC DNA]</scope>
    <source>
        <strain evidence="3 4">DSM 100059</strain>
    </source>
</reference>
<dbReference type="Gene3D" id="1.10.260.40">
    <property type="entry name" value="lambda repressor-like DNA-binding domains"/>
    <property type="match status" value="1"/>
</dbReference>
<dbReference type="GO" id="GO:0003677">
    <property type="term" value="F:DNA binding"/>
    <property type="evidence" value="ECO:0007669"/>
    <property type="project" value="UniProtKB-KW"/>
</dbReference>
<organism evidence="3 4">
    <name type="scientific">Dinghuibacter silviterrae</name>
    <dbReference type="NCBI Taxonomy" id="1539049"/>
    <lineage>
        <taxon>Bacteria</taxon>
        <taxon>Pseudomonadati</taxon>
        <taxon>Bacteroidota</taxon>
        <taxon>Chitinophagia</taxon>
        <taxon>Chitinophagales</taxon>
        <taxon>Chitinophagaceae</taxon>
        <taxon>Dinghuibacter</taxon>
    </lineage>
</organism>
<dbReference type="InterPro" id="IPR014710">
    <property type="entry name" value="RmlC-like_jellyroll"/>
</dbReference>
<name>A0A4R8DR50_9BACT</name>
<dbReference type="InterPro" id="IPR013096">
    <property type="entry name" value="Cupin_2"/>
</dbReference>
<dbReference type="CDD" id="cd00093">
    <property type="entry name" value="HTH_XRE"/>
    <property type="match status" value="1"/>
</dbReference>
<dbReference type="OrthoDB" id="9805356at2"/>
<sequence length="192" mass="22371">MQKDVILQISNKIKEKRKERHITIQELADKAGVTKGFISQIENNRTVPSLTVLLSIIRSLNIDLNAFFDELQGENGEEDKVVVRKKQDYQEFQKENARGFVYQRIMATHVQDRHIDIVLLRLQKNSRRAPVRTDAFEYKYVISGEVEYTIGDKKYMLGPGDSIYFDAREPHNPKNVGEDDALMLVVYFFMEK</sequence>
<evidence type="ECO:0000313" key="4">
    <source>
        <dbReference type="Proteomes" id="UP000294498"/>
    </source>
</evidence>
<dbReference type="Pfam" id="PF07883">
    <property type="entry name" value="Cupin_2"/>
    <property type="match status" value="1"/>
</dbReference>
<dbReference type="GO" id="GO:0003700">
    <property type="term" value="F:DNA-binding transcription factor activity"/>
    <property type="evidence" value="ECO:0007669"/>
    <property type="project" value="TreeGrafter"/>
</dbReference>
<evidence type="ECO:0000313" key="3">
    <source>
        <dbReference type="EMBL" id="TDX00650.1"/>
    </source>
</evidence>
<dbReference type="PANTHER" id="PTHR46797">
    <property type="entry name" value="HTH-TYPE TRANSCRIPTIONAL REGULATOR"/>
    <property type="match status" value="1"/>
</dbReference>
<keyword evidence="4" id="KW-1185">Reference proteome</keyword>
<dbReference type="CDD" id="cd02209">
    <property type="entry name" value="cupin_XRE_C"/>
    <property type="match status" value="1"/>
</dbReference>
<gene>
    <name evidence="3" type="ORF">EDB95_1676</name>
</gene>
<feature type="domain" description="HTH cro/C1-type" evidence="2">
    <location>
        <begin position="13"/>
        <end position="67"/>
    </location>
</feature>
<dbReference type="SUPFAM" id="SSF47413">
    <property type="entry name" value="lambda repressor-like DNA-binding domains"/>
    <property type="match status" value="1"/>
</dbReference>
<evidence type="ECO:0000256" key="1">
    <source>
        <dbReference type="ARBA" id="ARBA00023125"/>
    </source>
</evidence>
<dbReference type="InterPro" id="IPR050807">
    <property type="entry name" value="TransReg_Diox_bact_type"/>
</dbReference>
<dbReference type="EMBL" id="SODV01000001">
    <property type="protein sequence ID" value="TDX00650.1"/>
    <property type="molecule type" value="Genomic_DNA"/>
</dbReference>
<dbReference type="InterPro" id="IPR011051">
    <property type="entry name" value="RmlC_Cupin_sf"/>
</dbReference>